<keyword evidence="4" id="KW-0808">Transferase</keyword>
<keyword evidence="8 9" id="KW-0472">Membrane</keyword>
<dbReference type="GO" id="GO:0005886">
    <property type="term" value="C:plasma membrane"/>
    <property type="evidence" value="ECO:0007669"/>
    <property type="project" value="UniProtKB-SubCell"/>
</dbReference>
<evidence type="ECO:0000256" key="9">
    <source>
        <dbReference type="SAM" id="Phobius"/>
    </source>
</evidence>
<dbReference type="InterPro" id="IPR010559">
    <property type="entry name" value="Sig_transdc_His_kin_internal"/>
</dbReference>
<dbReference type="PROSITE" id="PS50885">
    <property type="entry name" value="HAMP"/>
    <property type="match status" value="1"/>
</dbReference>
<name>A0A9X3WE80_9BACI</name>
<dbReference type="InterPro" id="IPR003660">
    <property type="entry name" value="HAMP_dom"/>
</dbReference>
<dbReference type="AlphaFoldDB" id="A0A9X3WE80"/>
<dbReference type="Pfam" id="PF00672">
    <property type="entry name" value="HAMP"/>
    <property type="match status" value="1"/>
</dbReference>
<dbReference type="EMBL" id="JAMQKC010000022">
    <property type="protein sequence ID" value="MDC3418232.1"/>
    <property type="molecule type" value="Genomic_DNA"/>
</dbReference>
<evidence type="ECO:0000256" key="4">
    <source>
        <dbReference type="ARBA" id="ARBA00022679"/>
    </source>
</evidence>
<keyword evidence="7 9" id="KW-1133">Transmembrane helix</keyword>
<dbReference type="GO" id="GO:0000155">
    <property type="term" value="F:phosphorelay sensor kinase activity"/>
    <property type="evidence" value="ECO:0007669"/>
    <property type="project" value="InterPro"/>
</dbReference>
<dbReference type="PANTHER" id="PTHR34220">
    <property type="entry name" value="SENSOR HISTIDINE KINASE YPDA"/>
    <property type="match status" value="1"/>
</dbReference>
<dbReference type="SUPFAM" id="SSF55874">
    <property type="entry name" value="ATPase domain of HSP90 chaperone/DNA topoisomerase II/histidine kinase"/>
    <property type="match status" value="1"/>
</dbReference>
<dbReference type="InterPro" id="IPR036890">
    <property type="entry name" value="HATPase_C_sf"/>
</dbReference>
<keyword evidence="12" id="KW-1185">Reference proteome</keyword>
<comment type="caution">
    <text evidence="11">The sequence shown here is derived from an EMBL/GenBank/DDBJ whole genome shotgun (WGS) entry which is preliminary data.</text>
</comment>
<dbReference type="Gene3D" id="6.10.340.10">
    <property type="match status" value="1"/>
</dbReference>
<dbReference type="RefSeq" id="WP_272447295.1">
    <property type="nucleotide sequence ID" value="NZ_JAMQKC010000022.1"/>
</dbReference>
<dbReference type="InterPro" id="IPR033479">
    <property type="entry name" value="dCache_1"/>
</dbReference>
<dbReference type="SUPFAM" id="SSF158472">
    <property type="entry name" value="HAMP domain-like"/>
    <property type="match status" value="1"/>
</dbReference>
<dbReference type="Gene3D" id="3.30.450.20">
    <property type="entry name" value="PAS domain"/>
    <property type="match status" value="1"/>
</dbReference>
<dbReference type="Pfam" id="PF02518">
    <property type="entry name" value="HATPase_c"/>
    <property type="match status" value="1"/>
</dbReference>
<gene>
    <name evidence="11" type="ORF">NC799_15195</name>
</gene>
<evidence type="ECO:0000256" key="2">
    <source>
        <dbReference type="ARBA" id="ARBA00022475"/>
    </source>
</evidence>
<organism evidence="11 12">
    <name type="scientific">Aquibacillus salsiterrae</name>
    <dbReference type="NCBI Taxonomy" id="2950439"/>
    <lineage>
        <taxon>Bacteria</taxon>
        <taxon>Bacillati</taxon>
        <taxon>Bacillota</taxon>
        <taxon>Bacilli</taxon>
        <taxon>Bacillales</taxon>
        <taxon>Bacillaceae</taxon>
        <taxon>Aquibacillus</taxon>
    </lineage>
</organism>
<evidence type="ECO:0000256" key="8">
    <source>
        <dbReference type="ARBA" id="ARBA00023136"/>
    </source>
</evidence>
<evidence type="ECO:0000313" key="11">
    <source>
        <dbReference type="EMBL" id="MDC3418232.1"/>
    </source>
</evidence>
<evidence type="ECO:0000256" key="6">
    <source>
        <dbReference type="ARBA" id="ARBA00022777"/>
    </source>
</evidence>
<evidence type="ECO:0000313" key="12">
    <source>
        <dbReference type="Proteomes" id="UP001145069"/>
    </source>
</evidence>
<dbReference type="InterPro" id="IPR050640">
    <property type="entry name" value="Bact_2-comp_sensor_kinase"/>
</dbReference>
<keyword evidence="3" id="KW-0597">Phosphoprotein</keyword>
<evidence type="ECO:0000259" key="10">
    <source>
        <dbReference type="PROSITE" id="PS50885"/>
    </source>
</evidence>
<evidence type="ECO:0000256" key="3">
    <source>
        <dbReference type="ARBA" id="ARBA00022553"/>
    </source>
</evidence>
<evidence type="ECO:0000256" key="1">
    <source>
        <dbReference type="ARBA" id="ARBA00004651"/>
    </source>
</evidence>
<dbReference type="Pfam" id="PF06580">
    <property type="entry name" value="His_kinase"/>
    <property type="match status" value="1"/>
</dbReference>
<evidence type="ECO:0000256" key="5">
    <source>
        <dbReference type="ARBA" id="ARBA00022692"/>
    </source>
</evidence>
<dbReference type="SMART" id="SM00387">
    <property type="entry name" value="HATPase_c"/>
    <property type="match status" value="1"/>
</dbReference>
<comment type="subcellular location">
    <subcellularLocation>
        <location evidence="1">Cell membrane</location>
        <topology evidence="1">Multi-pass membrane protein</topology>
    </subcellularLocation>
</comment>
<keyword evidence="5 9" id="KW-0812">Transmembrane</keyword>
<dbReference type="InterPro" id="IPR003594">
    <property type="entry name" value="HATPase_dom"/>
</dbReference>
<dbReference type="Gene3D" id="3.30.565.10">
    <property type="entry name" value="Histidine kinase-like ATPase, C-terminal domain"/>
    <property type="match status" value="1"/>
</dbReference>
<feature type="transmembrane region" description="Helical" evidence="9">
    <location>
        <begin position="297"/>
        <end position="318"/>
    </location>
</feature>
<dbReference type="SMART" id="SM00304">
    <property type="entry name" value="HAMP"/>
    <property type="match status" value="1"/>
</dbReference>
<dbReference type="CDD" id="cd18773">
    <property type="entry name" value="PDC1_HK_sensor"/>
    <property type="match status" value="1"/>
</dbReference>
<dbReference type="Pfam" id="PF02743">
    <property type="entry name" value="dCache_1"/>
    <property type="match status" value="1"/>
</dbReference>
<dbReference type="CDD" id="cd06225">
    <property type="entry name" value="HAMP"/>
    <property type="match status" value="1"/>
</dbReference>
<accession>A0A9X3WE80</accession>
<dbReference type="Proteomes" id="UP001145069">
    <property type="component" value="Unassembled WGS sequence"/>
</dbReference>
<sequence>MRNWIQINNIPIRFKLISHFLIIGIIPILCLGLLINWTVKRVVEEQVNENTLQLISKVNETLEFYMNNMQSITYYIGSNEKVIDFLGTGSDQILDDAEYELQRYLRKFTTLSPEVAGILVVNNQGNYISNELIVPNNRDLTKETWYKKAINNKGIFTIIGQPTNRSISSLVNYKNDEVVTAVRAIIDPFSQEVQGVILIDLKLRVIAETLVDVRLGKSGYLMVVDGLNETIYQPDDPLIKALPEDRLFTSENSGSFSKEINNEKIQFIYQRSPFTNWTTIGVFPTKETIFEIREIQFYLIVFIMLILFFGIPVSYFFANSISSPISQLMSFMRKAEAGKLNVRYEENRYDEIGMLGRSFNKMLSQINELMRVTERNEREKRQAEFKSLQANINPHFLYNTLDTIQWMARRKNADEVAEVVESLAKLFRIGLSKGRDMITVDSEFEHIESYLLIQKTRYREKLNYQINVDQRAKSLYVLKFILQPIVENAIYHGIKQRRGPGNILVSVQEKEDKLIIVVQDDGIGMSKGQLHQMRQALNEAVERTESQTDDKEKKGYGILNVQARILLAFGKDYGIQIDSQEQEGTTVELMLPILKEGERPNA</sequence>
<reference evidence="11" key="1">
    <citation type="submission" date="2022-06" db="EMBL/GenBank/DDBJ databases">
        <title>Aquibacillus sp. a new bacterium isolated from soil saline samples.</title>
        <authorList>
            <person name="Galisteo C."/>
            <person name="De La Haba R."/>
            <person name="Sanchez-Porro C."/>
            <person name="Ventosa A."/>
        </authorList>
    </citation>
    <scope>NUCLEOTIDE SEQUENCE</scope>
    <source>
        <strain evidence="11">3ASR75-54</strain>
    </source>
</reference>
<protein>
    <submittedName>
        <fullName evidence="11">Sensor histidine kinase</fullName>
    </submittedName>
</protein>
<feature type="domain" description="HAMP" evidence="10">
    <location>
        <begin position="319"/>
        <end position="371"/>
    </location>
</feature>
<feature type="transmembrane region" description="Helical" evidence="9">
    <location>
        <begin position="20"/>
        <end position="39"/>
    </location>
</feature>
<dbReference type="PANTHER" id="PTHR34220:SF7">
    <property type="entry name" value="SENSOR HISTIDINE KINASE YPDA"/>
    <property type="match status" value="1"/>
</dbReference>
<keyword evidence="6 11" id="KW-0418">Kinase</keyword>
<evidence type="ECO:0000256" key="7">
    <source>
        <dbReference type="ARBA" id="ARBA00022989"/>
    </source>
</evidence>
<keyword evidence="2" id="KW-1003">Cell membrane</keyword>
<proteinExistence type="predicted"/>